<dbReference type="EMBL" id="WOAA01000002">
    <property type="protein sequence ID" value="MUG65189.1"/>
    <property type="molecule type" value="Genomic_DNA"/>
</dbReference>
<dbReference type="PANTHER" id="PTHR43553">
    <property type="entry name" value="HEAVY METAL TRANSPORTER"/>
    <property type="match status" value="1"/>
</dbReference>
<proteinExistence type="inferred from homology"/>
<comment type="caution">
    <text evidence="11">The sequence shown here is derived from an EMBL/GenBank/DDBJ whole genome shotgun (WGS) entry which is preliminary data.</text>
</comment>
<dbReference type="SUPFAM" id="SSF52540">
    <property type="entry name" value="P-loop containing nucleoside triphosphate hydrolases"/>
    <property type="match status" value="1"/>
</dbReference>
<evidence type="ECO:0000313" key="11">
    <source>
        <dbReference type="EMBL" id="MUG65189.1"/>
    </source>
</evidence>
<evidence type="ECO:0000256" key="8">
    <source>
        <dbReference type="ARBA" id="ARBA00023136"/>
    </source>
</evidence>
<evidence type="ECO:0000256" key="7">
    <source>
        <dbReference type="ARBA" id="ARBA00022967"/>
    </source>
</evidence>
<dbReference type="InterPro" id="IPR027417">
    <property type="entry name" value="P-loop_NTPase"/>
</dbReference>
<feature type="domain" description="ABC transporter" evidence="10">
    <location>
        <begin position="3"/>
        <end position="295"/>
    </location>
</feature>
<accession>A0ABW9SWG1</accession>
<name>A0ABW9SWG1_9BACL</name>
<reference evidence="11 12" key="1">
    <citation type="submission" date="2019-11" db="EMBL/GenBank/DDBJ databases">
        <title>Draft genome sequences of five Paenibacillus species of dairy origin.</title>
        <authorList>
            <person name="Olajide A.M."/>
            <person name="Chen S."/>
            <person name="Lapointe G."/>
        </authorList>
    </citation>
    <scope>NUCLEOTIDE SEQUENCE [LARGE SCALE GENOMIC DNA]</scope>
    <source>
        <strain evidence="11 12">3CS1</strain>
    </source>
</reference>
<evidence type="ECO:0000313" key="12">
    <source>
        <dbReference type="Proteomes" id="UP000435177"/>
    </source>
</evidence>
<gene>
    <name evidence="11" type="ORF">GNP94_04110</name>
</gene>
<dbReference type="InterPro" id="IPR017871">
    <property type="entry name" value="ABC_transporter-like_CS"/>
</dbReference>
<dbReference type="CDD" id="cd03225">
    <property type="entry name" value="ABC_cobalt_CbiO_domain1"/>
    <property type="match status" value="1"/>
</dbReference>
<dbReference type="InterPro" id="IPR003593">
    <property type="entry name" value="AAA+_ATPase"/>
</dbReference>
<dbReference type="GO" id="GO:0005524">
    <property type="term" value="F:ATP binding"/>
    <property type="evidence" value="ECO:0007669"/>
    <property type="project" value="UniProtKB-KW"/>
</dbReference>
<feature type="compositionally biased region" description="Basic and acidic residues" evidence="9">
    <location>
        <begin position="112"/>
        <end position="125"/>
    </location>
</feature>
<comment type="subcellular location">
    <subcellularLocation>
        <location evidence="1">Cell membrane</location>
        <topology evidence="1">Peripheral membrane protein</topology>
    </subcellularLocation>
</comment>
<evidence type="ECO:0000256" key="3">
    <source>
        <dbReference type="ARBA" id="ARBA00022448"/>
    </source>
</evidence>
<keyword evidence="8" id="KW-0472">Membrane</keyword>
<dbReference type="Gene3D" id="3.40.50.300">
    <property type="entry name" value="P-loop containing nucleotide triphosphate hydrolases"/>
    <property type="match status" value="1"/>
</dbReference>
<dbReference type="InterPro" id="IPR015856">
    <property type="entry name" value="ABC_transpr_CbiO/EcfA_su"/>
</dbReference>
<comment type="similarity">
    <text evidence="2">Belongs to the ABC transporter superfamily.</text>
</comment>
<keyword evidence="6 11" id="KW-0067">ATP-binding</keyword>
<evidence type="ECO:0000256" key="2">
    <source>
        <dbReference type="ARBA" id="ARBA00005417"/>
    </source>
</evidence>
<evidence type="ECO:0000259" key="10">
    <source>
        <dbReference type="PROSITE" id="PS50893"/>
    </source>
</evidence>
<keyword evidence="7" id="KW-1278">Translocase</keyword>
<keyword evidence="12" id="KW-1185">Reference proteome</keyword>
<dbReference type="SMART" id="SM00382">
    <property type="entry name" value="AAA"/>
    <property type="match status" value="1"/>
</dbReference>
<keyword evidence="3" id="KW-0813">Transport</keyword>
<dbReference type="PROSITE" id="PS00211">
    <property type="entry name" value="ABC_TRANSPORTER_1"/>
    <property type="match status" value="1"/>
</dbReference>
<organism evidence="11 12">
    <name type="scientific">Paenibacillus campinasensis</name>
    <dbReference type="NCBI Taxonomy" id="66347"/>
    <lineage>
        <taxon>Bacteria</taxon>
        <taxon>Bacillati</taxon>
        <taxon>Bacillota</taxon>
        <taxon>Bacilli</taxon>
        <taxon>Bacillales</taxon>
        <taxon>Paenibacillaceae</taxon>
        <taxon>Paenibacillus</taxon>
    </lineage>
</organism>
<dbReference type="PANTHER" id="PTHR43553:SF27">
    <property type="entry name" value="ENERGY-COUPLING FACTOR TRANSPORTER ATP-BINDING PROTEIN ECFA2"/>
    <property type="match status" value="1"/>
</dbReference>
<keyword evidence="4" id="KW-1003">Cell membrane</keyword>
<dbReference type="Pfam" id="PF00005">
    <property type="entry name" value="ABC_tran"/>
    <property type="match status" value="1"/>
</dbReference>
<dbReference type="Proteomes" id="UP000435177">
    <property type="component" value="Unassembled WGS sequence"/>
</dbReference>
<dbReference type="RefSeq" id="WP_155617525.1">
    <property type="nucleotide sequence ID" value="NZ_WOAA01000002.1"/>
</dbReference>
<evidence type="ECO:0000256" key="5">
    <source>
        <dbReference type="ARBA" id="ARBA00022741"/>
    </source>
</evidence>
<protein>
    <submittedName>
        <fullName evidence="11">ATP-binding cassette domain-containing protein</fullName>
    </submittedName>
</protein>
<feature type="region of interest" description="Disordered" evidence="9">
    <location>
        <begin position="79"/>
        <end position="125"/>
    </location>
</feature>
<sequence length="354" mass="38651">MGISFERVSYRYRDRGMTPVIGLDELDVVLKAGGMTAVLGAPGSGKSTLLQHMNGLIRPDKGRIQIMDYVIEAAGSGERPGRRKWRWGRSGAGGRKKEQEQGLLQGQPYGQERSKKSERAVKHDNHHNIQKLRQRVGLVFQYPEQQLFEETVERELMFAPLNFGMSEAEAREAALQAAASVGLDEKLLTCSPFRLSSGQMRKVALAAVLAADPDVIALDEPTASLDPVSRQELMELLRSLCTEQGKTVLIVTHRLEEAAAYADEFVVLKDGGVIFQGDVRQLLDSPDTLEAGGIVPPRAKRTADVIAATFGASGMQIHAGQRQPAAAYPSEIGLDASDMADWCVKLLEQRGVTT</sequence>
<evidence type="ECO:0000256" key="4">
    <source>
        <dbReference type="ARBA" id="ARBA00022475"/>
    </source>
</evidence>
<dbReference type="PROSITE" id="PS50893">
    <property type="entry name" value="ABC_TRANSPORTER_2"/>
    <property type="match status" value="1"/>
</dbReference>
<dbReference type="InterPro" id="IPR003439">
    <property type="entry name" value="ABC_transporter-like_ATP-bd"/>
</dbReference>
<evidence type="ECO:0000256" key="9">
    <source>
        <dbReference type="SAM" id="MobiDB-lite"/>
    </source>
</evidence>
<keyword evidence="5" id="KW-0547">Nucleotide-binding</keyword>
<evidence type="ECO:0000256" key="6">
    <source>
        <dbReference type="ARBA" id="ARBA00022840"/>
    </source>
</evidence>
<dbReference type="InterPro" id="IPR050095">
    <property type="entry name" value="ECF_ABC_transporter_ATP-bd"/>
</dbReference>
<evidence type="ECO:0000256" key="1">
    <source>
        <dbReference type="ARBA" id="ARBA00004202"/>
    </source>
</evidence>